<dbReference type="EMBL" id="HE681722">
    <property type="protein sequence ID" value="CCG23454.1"/>
    <property type="molecule type" value="Genomic_DNA"/>
</dbReference>
<gene>
    <name evidence="3" type="ORF">CORT_0D06170</name>
</gene>
<protein>
    <submittedName>
        <fullName evidence="3">Uncharacterized protein</fullName>
    </submittedName>
</protein>
<keyword evidence="1" id="KW-0175">Coiled coil</keyword>
<dbReference type="Proteomes" id="UP000005018">
    <property type="component" value="Chromosome 4"/>
</dbReference>
<reference evidence="3 4" key="1">
    <citation type="journal article" date="2012" name="PLoS ONE">
        <title>Sequence and analysis of the genome of the pathogenic yeast Candida orthopsilosis.</title>
        <authorList>
            <person name="Riccombeni A."/>
            <person name="Vidanes G."/>
            <person name="Proux-Wera E."/>
            <person name="Wolfe K.H."/>
            <person name="Butler G."/>
        </authorList>
    </citation>
    <scope>NUCLEOTIDE SEQUENCE [LARGE SCALE GENOMIC DNA]</scope>
    <source>
        <strain evidence="3 4">Co 90-125</strain>
    </source>
</reference>
<sequence>MNANIKPTKSNNLTVPKSQHSYSTSFSSNISPQYFLPNNNISKTNSRSGAASAYRLSRTNTNTTSDAYIANIDNQSLQSIDQIPSAKPSVTYSDKLWTQIDVLDDVKRMAEDSKVRDTLFNEKYIQQLAKLKESQDHLLQTMSALQIEDTNTNEVQKQQLYQLKTAEIASKAEGSHDEATKSSKSESSAQDSHVNENEQRDTGEGSIESSKELMLTTEEQEKVDKFFAANDEEYDSEDETDFQSQTIYNKEVFDEINRYVQQVKQDLRGLGDAMKECSGNKDTT</sequence>
<feature type="region of interest" description="Disordered" evidence="2">
    <location>
        <begin position="171"/>
        <end position="219"/>
    </location>
</feature>
<dbReference type="GeneID" id="14540500"/>
<proteinExistence type="predicted"/>
<feature type="region of interest" description="Disordered" evidence="2">
    <location>
        <begin position="1"/>
        <end position="24"/>
    </location>
</feature>
<evidence type="ECO:0000313" key="4">
    <source>
        <dbReference type="Proteomes" id="UP000005018"/>
    </source>
</evidence>
<evidence type="ECO:0000256" key="1">
    <source>
        <dbReference type="SAM" id="Coils"/>
    </source>
</evidence>
<accession>H8X5J7</accession>
<dbReference type="Pfam" id="PF17242">
    <property type="entry name" value="DUF5315"/>
    <property type="match status" value="1"/>
</dbReference>
<dbReference type="RefSeq" id="XP_003869588.1">
    <property type="nucleotide sequence ID" value="XM_003869539.1"/>
</dbReference>
<evidence type="ECO:0000256" key="2">
    <source>
        <dbReference type="SAM" id="MobiDB-lite"/>
    </source>
</evidence>
<feature type="compositionally biased region" description="Basic and acidic residues" evidence="2">
    <location>
        <begin position="193"/>
        <end position="203"/>
    </location>
</feature>
<dbReference type="HOGENOM" id="CLU_077187_0_0_1"/>
<dbReference type="OrthoDB" id="4065597at2759"/>
<dbReference type="KEGG" id="cot:CORT_0D06170"/>
<keyword evidence="4" id="KW-1185">Reference proteome</keyword>
<dbReference type="AlphaFoldDB" id="H8X5J7"/>
<evidence type="ECO:0000313" key="3">
    <source>
        <dbReference type="EMBL" id="CCG23454.1"/>
    </source>
</evidence>
<name>H8X5J7_CANO9</name>
<feature type="coiled-coil region" evidence="1">
    <location>
        <begin position="121"/>
        <end position="148"/>
    </location>
</feature>
<feature type="compositionally biased region" description="Basic and acidic residues" evidence="2">
    <location>
        <begin position="173"/>
        <end position="184"/>
    </location>
</feature>
<organism evidence="3 4">
    <name type="scientific">Candida orthopsilosis (strain 90-125)</name>
    <name type="common">Yeast</name>
    <dbReference type="NCBI Taxonomy" id="1136231"/>
    <lineage>
        <taxon>Eukaryota</taxon>
        <taxon>Fungi</taxon>
        <taxon>Dikarya</taxon>
        <taxon>Ascomycota</taxon>
        <taxon>Saccharomycotina</taxon>
        <taxon>Pichiomycetes</taxon>
        <taxon>Debaryomycetaceae</taxon>
        <taxon>Candida/Lodderomyces clade</taxon>
        <taxon>Candida</taxon>
    </lineage>
</organism>
<dbReference type="eggNOG" id="ENOG502SAYP">
    <property type="taxonomic scope" value="Eukaryota"/>
</dbReference>